<evidence type="ECO:0000313" key="2">
    <source>
        <dbReference type="EMBL" id="CAK9207485.1"/>
    </source>
</evidence>
<name>A0ABP0TXA8_9BRYO</name>
<evidence type="ECO:0000313" key="3">
    <source>
        <dbReference type="Proteomes" id="UP001497512"/>
    </source>
</evidence>
<dbReference type="Proteomes" id="UP001497512">
    <property type="component" value="Chromosome 16"/>
</dbReference>
<feature type="transmembrane region" description="Helical" evidence="1">
    <location>
        <begin position="6"/>
        <end position="25"/>
    </location>
</feature>
<proteinExistence type="predicted"/>
<accession>A0ABP0TXA8</accession>
<reference evidence="2" key="1">
    <citation type="submission" date="2024-02" db="EMBL/GenBank/DDBJ databases">
        <authorList>
            <consortium name="ELIXIR-Norway"/>
            <consortium name="Elixir Norway"/>
        </authorList>
    </citation>
    <scope>NUCLEOTIDE SEQUENCE</scope>
</reference>
<evidence type="ECO:0000256" key="1">
    <source>
        <dbReference type="SAM" id="Phobius"/>
    </source>
</evidence>
<keyword evidence="1" id="KW-0812">Transmembrane</keyword>
<keyword evidence="1" id="KW-0472">Membrane</keyword>
<sequence length="65" mass="7398">MVEYWGHFRIVLGTLVGGALGFYVMHKAELQYQAKIRSEIAKLEQEERLREQIQSGSSGETLISD</sequence>
<dbReference type="EMBL" id="OZ019908">
    <property type="protein sequence ID" value="CAK9207485.1"/>
    <property type="molecule type" value="Genomic_DNA"/>
</dbReference>
<organism evidence="2 3">
    <name type="scientific">Sphagnum troendelagicum</name>
    <dbReference type="NCBI Taxonomy" id="128251"/>
    <lineage>
        <taxon>Eukaryota</taxon>
        <taxon>Viridiplantae</taxon>
        <taxon>Streptophyta</taxon>
        <taxon>Embryophyta</taxon>
        <taxon>Bryophyta</taxon>
        <taxon>Sphagnophytina</taxon>
        <taxon>Sphagnopsida</taxon>
        <taxon>Sphagnales</taxon>
        <taxon>Sphagnaceae</taxon>
        <taxon>Sphagnum</taxon>
    </lineage>
</organism>
<keyword evidence="3" id="KW-1185">Reference proteome</keyword>
<gene>
    <name evidence="2" type="ORF">CSSPTR1EN2_LOCUS8830</name>
</gene>
<keyword evidence="1" id="KW-1133">Transmembrane helix</keyword>
<protein>
    <recommendedName>
        <fullName evidence="4">ATP-dependent helicase/nuclease subunit A</fullName>
    </recommendedName>
</protein>
<evidence type="ECO:0008006" key="4">
    <source>
        <dbReference type="Google" id="ProtNLM"/>
    </source>
</evidence>